<organism evidence="1 2">
    <name type="scientific">Scleroderma citrinum Foug A</name>
    <dbReference type="NCBI Taxonomy" id="1036808"/>
    <lineage>
        <taxon>Eukaryota</taxon>
        <taxon>Fungi</taxon>
        <taxon>Dikarya</taxon>
        <taxon>Basidiomycota</taxon>
        <taxon>Agaricomycotina</taxon>
        <taxon>Agaricomycetes</taxon>
        <taxon>Agaricomycetidae</taxon>
        <taxon>Boletales</taxon>
        <taxon>Sclerodermatineae</taxon>
        <taxon>Sclerodermataceae</taxon>
        <taxon>Scleroderma</taxon>
    </lineage>
</organism>
<proteinExistence type="predicted"/>
<dbReference type="HOGENOM" id="CLU_2607398_0_0_1"/>
<protein>
    <submittedName>
        <fullName evidence="1">Uncharacterized protein</fullName>
    </submittedName>
</protein>
<accession>A0A0C3D873</accession>
<evidence type="ECO:0000313" key="1">
    <source>
        <dbReference type="EMBL" id="KIM52321.1"/>
    </source>
</evidence>
<reference evidence="1 2" key="1">
    <citation type="submission" date="2014-04" db="EMBL/GenBank/DDBJ databases">
        <authorList>
            <consortium name="DOE Joint Genome Institute"/>
            <person name="Kuo A."/>
            <person name="Kohler A."/>
            <person name="Nagy L.G."/>
            <person name="Floudas D."/>
            <person name="Copeland A."/>
            <person name="Barry K.W."/>
            <person name="Cichocki N."/>
            <person name="Veneault-Fourrey C."/>
            <person name="LaButti K."/>
            <person name="Lindquist E.A."/>
            <person name="Lipzen A."/>
            <person name="Lundell T."/>
            <person name="Morin E."/>
            <person name="Murat C."/>
            <person name="Sun H."/>
            <person name="Tunlid A."/>
            <person name="Henrissat B."/>
            <person name="Grigoriev I.V."/>
            <person name="Hibbett D.S."/>
            <person name="Martin F."/>
            <person name="Nordberg H.P."/>
            <person name="Cantor M.N."/>
            <person name="Hua S.X."/>
        </authorList>
    </citation>
    <scope>NUCLEOTIDE SEQUENCE [LARGE SCALE GENOMIC DNA]</scope>
    <source>
        <strain evidence="1 2">Foug A</strain>
    </source>
</reference>
<name>A0A0C3D873_9AGAM</name>
<sequence length="79" mass="9314">MSWETSSKIVVIACPRLYLWKKSEGSASLKIMRLKYCRRARDRRGARYYTSKNRYCTSVLVVAHASELRRLAEKKHTFT</sequence>
<dbReference type="EMBL" id="KN822215">
    <property type="protein sequence ID" value="KIM52321.1"/>
    <property type="molecule type" value="Genomic_DNA"/>
</dbReference>
<dbReference type="AlphaFoldDB" id="A0A0C3D873"/>
<reference evidence="2" key="2">
    <citation type="submission" date="2015-01" db="EMBL/GenBank/DDBJ databases">
        <title>Evolutionary Origins and Diversification of the Mycorrhizal Mutualists.</title>
        <authorList>
            <consortium name="DOE Joint Genome Institute"/>
            <consortium name="Mycorrhizal Genomics Consortium"/>
            <person name="Kohler A."/>
            <person name="Kuo A."/>
            <person name="Nagy L.G."/>
            <person name="Floudas D."/>
            <person name="Copeland A."/>
            <person name="Barry K.W."/>
            <person name="Cichocki N."/>
            <person name="Veneault-Fourrey C."/>
            <person name="LaButti K."/>
            <person name="Lindquist E.A."/>
            <person name="Lipzen A."/>
            <person name="Lundell T."/>
            <person name="Morin E."/>
            <person name="Murat C."/>
            <person name="Riley R."/>
            <person name="Ohm R."/>
            <person name="Sun H."/>
            <person name="Tunlid A."/>
            <person name="Henrissat B."/>
            <person name="Grigoriev I.V."/>
            <person name="Hibbett D.S."/>
            <person name="Martin F."/>
        </authorList>
    </citation>
    <scope>NUCLEOTIDE SEQUENCE [LARGE SCALE GENOMIC DNA]</scope>
    <source>
        <strain evidence="2">Foug A</strain>
    </source>
</reference>
<dbReference type="InParanoid" id="A0A0C3D873"/>
<gene>
    <name evidence="1" type="ORF">SCLCIDRAFT_571881</name>
</gene>
<keyword evidence="2" id="KW-1185">Reference proteome</keyword>
<evidence type="ECO:0000313" key="2">
    <source>
        <dbReference type="Proteomes" id="UP000053989"/>
    </source>
</evidence>
<dbReference type="Proteomes" id="UP000053989">
    <property type="component" value="Unassembled WGS sequence"/>
</dbReference>